<accession>A0A318NPV6</accession>
<dbReference type="Gene3D" id="1.10.10.10">
    <property type="entry name" value="Winged helix-like DNA-binding domain superfamily/Winged helix DNA-binding domain"/>
    <property type="match status" value="1"/>
</dbReference>
<dbReference type="SUPFAM" id="SSF46785">
    <property type="entry name" value="Winged helix' DNA-binding domain"/>
    <property type="match status" value="1"/>
</dbReference>
<reference evidence="2 3" key="1">
    <citation type="submission" date="2018-03" db="EMBL/GenBank/DDBJ databases">
        <title>Bioinformatic expansion and discovery of thiopeptide antibiotics.</title>
        <authorList>
            <person name="Schwalen C.J."/>
            <person name="Hudson G.A."/>
            <person name="Mitchell D.A."/>
        </authorList>
    </citation>
    <scope>NUCLEOTIDE SEQUENCE [LARGE SCALE GENOMIC DNA]</scope>
    <source>
        <strain evidence="2 3">NRRL 8041</strain>
    </source>
</reference>
<evidence type="ECO:0000259" key="1">
    <source>
        <dbReference type="Pfam" id="PF03551"/>
    </source>
</evidence>
<evidence type="ECO:0000313" key="2">
    <source>
        <dbReference type="EMBL" id="PYC66894.1"/>
    </source>
</evidence>
<keyword evidence="3" id="KW-1185">Reference proteome</keyword>
<dbReference type="RefSeq" id="WP_110565896.1">
    <property type="nucleotide sequence ID" value="NZ_PYBV01000030.1"/>
</dbReference>
<dbReference type="PANTHER" id="PTHR33169:SF13">
    <property type="entry name" value="PADR-FAMILY TRANSCRIPTIONAL REGULATOR"/>
    <property type="match status" value="1"/>
</dbReference>
<organism evidence="2 3">
    <name type="scientific">Micromonospora arborensis</name>
    <dbReference type="NCBI Taxonomy" id="2116518"/>
    <lineage>
        <taxon>Bacteria</taxon>
        <taxon>Bacillati</taxon>
        <taxon>Actinomycetota</taxon>
        <taxon>Actinomycetes</taxon>
        <taxon>Micromonosporales</taxon>
        <taxon>Micromonosporaceae</taxon>
        <taxon>Micromonospora</taxon>
    </lineage>
</organism>
<dbReference type="Pfam" id="PF03551">
    <property type="entry name" value="PadR"/>
    <property type="match status" value="1"/>
</dbReference>
<dbReference type="InterPro" id="IPR052509">
    <property type="entry name" value="Metal_resp_DNA-bind_regulator"/>
</dbReference>
<dbReference type="InterPro" id="IPR005149">
    <property type="entry name" value="Tscrpt_reg_PadR_N"/>
</dbReference>
<feature type="domain" description="Transcription regulator PadR N-terminal" evidence="1">
    <location>
        <begin position="17"/>
        <end position="93"/>
    </location>
</feature>
<dbReference type="InterPro" id="IPR036388">
    <property type="entry name" value="WH-like_DNA-bd_sf"/>
</dbReference>
<comment type="caution">
    <text evidence="2">The sequence shown here is derived from an EMBL/GenBank/DDBJ whole genome shotgun (WGS) entry which is preliminary data.</text>
</comment>
<dbReference type="InterPro" id="IPR036390">
    <property type="entry name" value="WH_DNA-bd_sf"/>
</dbReference>
<evidence type="ECO:0000313" key="3">
    <source>
        <dbReference type="Proteomes" id="UP000248333"/>
    </source>
</evidence>
<protein>
    <submittedName>
        <fullName evidence="2">PadR family transcriptional regulator</fullName>
    </submittedName>
</protein>
<dbReference type="Proteomes" id="UP000248333">
    <property type="component" value="Unassembled WGS sequence"/>
</dbReference>
<proteinExistence type="predicted"/>
<name>A0A318NPV6_9ACTN</name>
<dbReference type="OrthoDB" id="122286at2"/>
<dbReference type="EMBL" id="PYBV01000030">
    <property type="protein sequence ID" value="PYC66894.1"/>
    <property type="molecule type" value="Genomic_DNA"/>
</dbReference>
<dbReference type="AlphaFoldDB" id="A0A318NPV6"/>
<dbReference type="PANTHER" id="PTHR33169">
    <property type="entry name" value="PADR-FAMILY TRANSCRIPTIONAL REGULATOR"/>
    <property type="match status" value="1"/>
</dbReference>
<sequence>MASTRDGGPLTPAVLHILLVLSTQDRHGYGIMKQVESDSRGKVKMGPGTLYGSIRRMTEAGLIRESDKKIDPNLDDERRVYYGITALGQQTLAAELQRYRQVVAVAHERSLIPKAMGI</sequence>
<gene>
    <name evidence="2" type="ORF">C7C45_23705</name>
</gene>